<dbReference type="EMBL" id="CALNXJ010000002">
    <property type="protein sequence ID" value="CAH3033686.1"/>
    <property type="molecule type" value="Genomic_DNA"/>
</dbReference>
<comment type="caution">
    <text evidence="7">The sequence shown here is derived from an EMBL/GenBank/DDBJ whole genome shotgun (WGS) entry which is preliminary data.</text>
</comment>
<evidence type="ECO:0000256" key="2">
    <source>
        <dbReference type="ARBA" id="ARBA00022771"/>
    </source>
</evidence>
<keyword evidence="8" id="KW-1185">Reference proteome</keyword>
<proteinExistence type="predicted"/>
<dbReference type="SUPFAM" id="SSF57716">
    <property type="entry name" value="Glucocorticoid receptor-like (DNA-binding domain)"/>
    <property type="match status" value="1"/>
</dbReference>
<dbReference type="InterPro" id="IPR006612">
    <property type="entry name" value="THAP_Znf"/>
</dbReference>
<evidence type="ECO:0000256" key="4">
    <source>
        <dbReference type="ARBA" id="ARBA00023125"/>
    </source>
</evidence>
<dbReference type="PANTHER" id="PTHR23080">
    <property type="entry name" value="THAP DOMAIN PROTEIN"/>
    <property type="match status" value="1"/>
</dbReference>
<feature type="non-terminal residue" evidence="7">
    <location>
        <position position="224"/>
    </location>
</feature>
<dbReference type="PANTHER" id="PTHR23080:SF144">
    <property type="entry name" value="SPINDLE AND KINETOCHORE ASSOCIATED COMPLEX SUBUNIT 3"/>
    <property type="match status" value="1"/>
</dbReference>
<keyword evidence="4 5" id="KW-0238">DNA-binding</keyword>
<dbReference type="Proteomes" id="UP001159428">
    <property type="component" value="Unassembled WGS sequence"/>
</dbReference>
<dbReference type="GO" id="GO:0003677">
    <property type="term" value="F:DNA binding"/>
    <property type="evidence" value="ECO:0007669"/>
    <property type="project" value="UniProtKB-UniRule"/>
</dbReference>
<protein>
    <recommendedName>
        <fullName evidence="6">THAP-type domain-containing protein</fullName>
    </recommendedName>
</protein>
<dbReference type="Pfam" id="PF05485">
    <property type="entry name" value="THAP"/>
    <property type="match status" value="1"/>
</dbReference>
<evidence type="ECO:0000256" key="5">
    <source>
        <dbReference type="PROSITE-ProRule" id="PRU00309"/>
    </source>
</evidence>
<name>A0AAU9VQZ5_9CNID</name>
<dbReference type="GO" id="GO:0008270">
    <property type="term" value="F:zinc ion binding"/>
    <property type="evidence" value="ECO:0007669"/>
    <property type="project" value="UniProtKB-KW"/>
</dbReference>
<evidence type="ECO:0000313" key="7">
    <source>
        <dbReference type="EMBL" id="CAH3033686.1"/>
    </source>
</evidence>
<evidence type="ECO:0000259" key="6">
    <source>
        <dbReference type="PROSITE" id="PS50950"/>
    </source>
</evidence>
<evidence type="ECO:0000256" key="1">
    <source>
        <dbReference type="ARBA" id="ARBA00022723"/>
    </source>
</evidence>
<dbReference type="SMART" id="SM00980">
    <property type="entry name" value="THAP"/>
    <property type="match status" value="1"/>
</dbReference>
<keyword evidence="3" id="KW-0862">Zinc</keyword>
<sequence length="224" mass="26008">MVLCLIVGCGRKSGRDEGLYFARVPSVVTNQGEEAQKLSEERRSCWISAISRDDLTEILENDRVCEKHFVSGRAAKSWDKFNIDWVPTLLLGQKKATDRADHKEAVAKRSERAREHELVKKLAFEKRERELELEQKLNEPGEQVSNLSFEGNEEEEKKLTVEAGTQTEEFEYLFSSLNIDRKPFDRWEFVQNKEKVKFYTGLPSFDILQNVFKHVSPFVAYKSQ</sequence>
<gene>
    <name evidence="7" type="ORF">PMEA_00010236</name>
</gene>
<reference evidence="7 8" key="1">
    <citation type="submission" date="2022-05" db="EMBL/GenBank/DDBJ databases">
        <authorList>
            <consortium name="Genoscope - CEA"/>
            <person name="William W."/>
        </authorList>
    </citation>
    <scope>NUCLEOTIDE SEQUENCE [LARGE SCALE GENOMIC DNA]</scope>
</reference>
<keyword evidence="2 5" id="KW-0863">Zinc-finger</keyword>
<evidence type="ECO:0000256" key="3">
    <source>
        <dbReference type="ARBA" id="ARBA00022833"/>
    </source>
</evidence>
<dbReference type="AlphaFoldDB" id="A0AAU9VQZ5"/>
<dbReference type="PROSITE" id="PS50950">
    <property type="entry name" value="ZF_THAP"/>
    <property type="match status" value="1"/>
</dbReference>
<organism evidence="7 8">
    <name type="scientific">Pocillopora meandrina</name>
    <dbReference type="NCBI Taxonomy" id="46732"/>
    <lineage>
        <taxon>Eukaryota</taxon>
        <taxon>Metazoa</taxon>
        <taxon>Cnidaria</taxon>
        <taxon>Anthozoa</taxon>
        <taxon>Hexacorallia</taxon>
        <taxon>Scleractinia</taxon>
        <taxon>Astrocoeniina</taxon>
        <taxon>Pocilloporidae</taxon>
        <taxon>Pocillopora</taxon>
    </lineage>
</organism>
<keyword evidence="1" id="KW-0479">Metal-binding</keyword>
<evidence type="ECO:0000313" key="8">
    <source>
        <dbReference type="Proteomes" id="UP001159428"/>
    </source>
</evidence>
<accession>A0AAU9VQZ5</accession>
<feature type="domain" description="THAP-type" evidence="6">
    <location>
        <begin position="1"/>
        <end position="90"/>
    </location>
</feature>